<feature type="region of interest" description="Disordered" evidence="1">
    <location>
        <begin position="1"/>
        <end position="53"/>
    </location>
</feature>
<feature type="compositionally biased region" description="Low complexity" evidence="1">
    <location>
        <begin position="37"/>
        <end position="46"/>
    </location>
</feature>
<dbReference type="EMBL" id="JAPVOI010000005">
    <property type="protein sequence ID" value="MCZ4093253.1"/>
    <property type="molecule type" value="Genomic_DNA"/>
</dbReference>
<dbReference type="Proteomes" id="UP001079430">
    <property type="component" value="Unassembled WGS sequence"/>
</dbReference>
<gene>
    <name evidence="2" type="ORF">O3W52_25550</name>
</gene>
<protein>
    <submittedName>
        <fullName evidence="2">Uncharacterized protein</fullName>
    </submittedName>
</protein>
<dbReference type="RefSeq" id="WP_269285621.1">
    <property type="nucleotide sequence ID" value="NZ_JAPVOI010000005.1"/>
</dbReference>
<feature type="compositionally biased region" description="Basic and acidic residues" evidence="1">
    <location>
        <begin position="25"/>
        <end position="34"/>
    </location>
</feature>
<accession>A0ABT4KN30</accession>
<reference evidence="2" key="1">
    <citation type="submission" date="2022-10" db="EMBL/GenBank/DDBJ databases">
        <title>Whole genome sequencing of three plant growth promoting bacteria isolated from Vachellia tortilis subsp. raddiana in Morocco.</title>
        <authorList>
            <person name="Hnini M."/>
            <person name="Zouagui R."/>
            <person name="Zouagui H."/>
            <person name="Chemao Elfihri M.-W."/>
            <person name="Ibrahimi A."/>
            <person name="Sbabou L."/>
            <person name="Aurag J."/>
        </authorList>
    </citation>
    <scope>NUCLEOTIDE SEQUENCE</scope>
    <source>
        <strain evidence="2">LMR678</strain>
    </source>
</reference>
<evidence type="ECO:0000256" key="1">
    <source>
        <dbReference type="SAM" id="MobiDB-lite"/>
    </source>
</evidence>
<evidence type="ECO:0000313" key="2">
    <source>
        <dbReference type="EMBL" id="MCZ4093253.1"/>
    </source>
</evidence>
<proteinExistence type="predicted"/>
<name>A0ABT4KN30_9HYPH</name>
<evidence type="ECO:0000313" key="3">
    <source>
        <dbReference type="Proteomes" id="UP001079430"/>
    </source>
</evidence>
<keyword evidence="3" id="KW-1185">Reference proteome</keyword>
<comment type="caution">
    <text evidence="2">The sequence shown here is derived from an EMBL/GenBank/DDBJ whole genome shotgun (WGS) entry which is preliminary data.</text>
</comment>
<sequence length="53" mass="5661">MAREFGRVGNRVDSVTPGLTQTDITDSRLKHEMPLRSAGSATGATSPSKEETN</sequence>
<organism evidence="2 3">
    <name type="scientific">Sinorhizobium psoraleae</name>
    <dbReference type="NCBI Taxonomy" id="520838"/>
    <lineage>
        <taxon>Bacteria</taxon>
        <taxon>Pseudomonadati</taxon>
        <taxon>Pseudomonadota</taxon>
        <taxon>Alphaproteobacteria</taxon>
        <taxon>Hyphomicrobiales</taxon>
        <taxon>Rhizobiaceae</taxon>
        <taxon>Sinorhizobium/Ensifer group</taxon>
        <taxon>Sinorhizobium</taxon>
    </lineage>
</organism>